<gene>
    <name evidence="2" type="ORF">HH304_15405</name>
</gene>
<comment type="caution">
    <text evidence="2">The sequence shown here is derived from an EMBL/GenBank/DDBJ whole genome shotgun (WGS) entry which is preliminary data.</text>
</comment>
<name>A0A848J5Q0_9BACT</name>
<dbReference type="Pfam" id="PF19573">
    <property type="entry name" value="DUF6089"/>
    <property type="match status" value="1"/>
</dbReference>
<accession>A0A848J5Q0</accession>
<sequence length="251" mass="28581">MNKRLRCWKKGSKLVSLLPFFLVVFLSINKVNGQELPTYKEVGAAFGGAGYIGEVVKGINPLYLRPSLGVFYRQNLNEYTGWRAQLTYNNIAGDDSRPADRFSRIRNTSFNVSILELMAVGEFHFLDYRQIKSQFKSSPYIFAGVGGFWLFGDDPGTASYSNIQPVIPFGVGMKWKLNRHWHLGAELGFRKTFFDYIDGVSEIPDTNAGLNKGAAGYNYNYGNKYDNDWYYNLHFTLNYVIIKIPCPIKPN</sequence>
<reference evidence="2 3" key="1">
    <citation type="submission" date="2020-04" db="EMBL/GenBank/DDBJ databases">
        <title>Flammeovirgaceae bacterium KN852 isolated from deep sea.</title>
        <authorList>
            <person name="Zhang D.-C."/>
        </authorList>
    </citation>
    <scope>NUCLEOTIDE SEQUENCE [LARGE SCALE GENOMIC DNA]</scope>
    <source>
        <strain evidence="2 3">KN852</strain>
    </source>
</reference>
<evidence type="ECO:0000313" key="3">
    <source>
        <dbReference type="Proteomes" id="UP000559010"/>
    </source>
</evidence>
<dbReference type="InterPro" id="IPR011250">
    <property type="entry name" value="OMP/PagP_B-barrel"/>
</dbReference>
<dbReference type="AlphaFoldDB" id="A0A848J5Q0"/>
<dbReference type="Proteomes" id="UP000559010">
    <property type="component" value="Unassembled WGS sequence"/>
</dbReference>
<dbReference type="RefSeq" id="WP_169683233.1">
    <property type="nucleotide sequence ID" value="NZ_JABBNU010000009.1"/>
</dbReference>
<evidence type="ECO:0000313" key="2">
    <source>
        <dbReference type="EMBL" id="NMM49794.1"/>
    </source>
</evidence>
<proteinExistence type="predicted"/>
<feature type="domain" description="DUF6089" evidence="1">
    <location>
        <begin position="22"/>
        <end position="246"/>
    </location>
</feature>
<keyword evidence="3" id="KW-1185">Reference proteome</keyword>
<dbReference type="SUPFAM" id="SSF56925">
    <property type="entry name" value="OMPA-like"/>
    <property type="match status" value="1"/>
</dbReference>
<dbReference type="EMBL" id="JABBNU010000009">
    <property type="protein sequence ID" value="NMM49794.1"/>
    <property type="molecule type" value="Genomic_DNA"/>
</dbReference>
<protein>
    <recommendedName>
        <fullName evidence="1">DUF6089 domain-containing protein</fullName>
    </recommendedName>
</protein>
<organism evidence="2 3">
    <name type="scientific">Marinigracilibium pacificum</name>
    <dbReference type="NCBI Taxonomy" id="2729599"/>
    <lineage>
        <taxon>Bacteria</taxon>
        <taxon>Pseudomonadati</taxon>
        <taxon>Bacteroidota</taxon>
        <taxon>Cytophagia</taxon>
        <taxon>Cytophagales</taxon>
        <taxon>Flammeovirgaceae</taxon>
        <taxon>Marinigracilibium</taxon>
    </lineage>
</organism>
<evidence type="ECO:0000259" key="1">
    <source>
        <dbReference type="Pfam" id="PF19573"/>
    </source>
</evidence>
<dbReference type="InterPro" id="IPR045743">
    <property type="entry name" value="DUF6089"/>
</dbReference>
<dbReference type="Gene3D" id="2.40.160.20">
    <property type="match status" value="1"/>
</dbReference>